<feature type="domain" description="Carbohydrate-binding/sugar hydrolysis" evidence="6">
    <location>
        <begin position="59"/>
        <end position="196"/>
    </location>
</feature>
<dbReference type="Proteomes" id="UP000033111">
    <property type="component" value="Chromosome"/>
</dbReference>
<dbReference type="InterPro" id="IPR022441">
    <property type="entry name" value="Para_beta_helix_rpt-2"/>
</dbReference>
<keyword evidence="5" id="KW-0812">Transmembrane</keyword>
<dbReference type="FunFam" id="2.160.20.10:FF:000093">
    <property type="entry name" value="Cell surface protein"/>
    <property type="match status" value="1"/>
</dbReference>
<dbReference type="SUPFAM" id="SSF51126">
    <property type="entry name" value="Pectin lyase-like"/>
    <property type="match status" value="2"/>
</dbReference>
<dbReference type="NCBIfam" id="TIGR03804">
    <property type="entry name" value="para_beta_helix"/>
    <property type="match status" value="5"/>
</dbReference>
<keyword evidence="5" id="KW-0472">Membrane</keyword>
<comment type="pathway">
    <text evidence="1">Protein modification; protein ubiquitination.</text>
</comment>
<protein>
    <submittedName>
        <fullName evidence="7">Cell surface protein</fullName>
    </submittedName>
</protein>
<dbReference type="InterPro" id="IPR012334">
    <property type="entry name" value="Pectin_lyas_fold"/>
</dbReference>
<dbReference type="PANTHER" id="PTHR22990">
    <property type="entry name" value="F-BOX ONLY PROTEIN"/>
    <property type="match status" value="1"/>
</dbReference>
<dbReference type="HOGENOM" id="CLU_045502_0_0_2"/>
<dbReference type="PANTHER" id="PTHR22990:SF15">
    <property type="entry name" value="F-BOX ONLY PROTEIN 10"/>
    <property type="match status" value="1"/>
</dbReference>
<evidence type="ECO:0000256" key="1">
    <source>
        <dbReference type="ARBA" id="ARBA00004906"/>
    </source>
</evidence>
<dbReference type="InterPro" id="IPR006633">
    <property type="entry name" value="Carb-bd_sugar_hydrolysis-dom"/>
</dbReference>
<dbReference type="OrthoDB" id="36243at2157"/>
<evidence type="ECO:0000313" key="7">
    <source>
        <dbReference type="EMBL" id="AKB30526.1"/>
    </source>
</evidence>
<accession>A0A0E3L9M4</accession>
<dbReference type="AlphaFoldDB" id="A0A0E3L9M4"/>
<reference evidence="7 8" key="1">
    <citation type="submission" date="2014-07" db="EMBL/GenBank/DDBJ databases">
        <title>Methanogenic archaea and the global carbon cycle.</title>
        <authorList>
            <person name="Henriksen J.R."/>
            <person name="Luke J."/>
            <person name="Reinhart S."/>
            <person name="Benedict M.N."/>
            <person name="Youngblut N.D."/>
            <person name="Metcalf M.E."/>
            <person name="Whitaker R.J."/>
            <person name="Metcalf W.W."/>
        </authorList>
    </citation>
    <scope>NUCLEOTIDE SEQUENCE [LARGE SCALE GENOMIC DNA]</scope>
    <source>
        <strain evidence="7 8">T4/M</strain>
    </source>
</reference>
<dbReference type="Gene3D" id="2.160.20.10">
    <property type="entry name" value="Single-stranded right-handed beta-helix, Pectin lyase-like"/>
    <property type="match status" value="2"/>
</dbReference>
<keyword evidence="2" id="KW-0677">Repeat</keyword>
<dbReference type="PATRIC" id="fig|1434120.4.peg.4936"/>
<dbReference type="Pfam" id="PF05048">
    <property type="entry name" value="NosD"/>
    <property type="match status" value="2"/>
</dbReference>
<evidence type="ECO:0000313" key="8">
    <source>
        <dbReference type="Proteomes" id="UP000033111"/>
    </source>
</evidence>
<feature type="compositionally biased region" description="Polar residues" evidence="4">
    <location>
        <begin position="428"/>
        <end position="438"/>
    </location>
</feature>
<evidence type="ECO:0000256" key="5">
    <source>
        <dbReference type="SAM" id="Phobius"/>
    </source>
</evidence>
<dbReference type="InterPro" id="IPR011050">
    <property type="entry name" value="Pectin_lyase_fold/virulence"/>
</dbReference>
<evidence type="ECO:0000256" key="2">
    <source>
        <dbReference type="ARBA" id="ARBA00022737"/>
    </source>
</evidence>
<gene>
    <name evidence="7" type="ORF">MSSIT_3807</name>
</gene>
<dbReference type="InterPro" id="IPR006626">
    <property type="entry name" value="PbH1"/>
</dbReference>
<feature type="transmembrane region" description="Helical" evidence="5">
    <location>
        <begin position="450"/>
        <end position="470"/>
    </location>
</feature>
<sequence>MVLNLYMKVKMYLFIGFVFLALAGPASADTITVNNGKEGDYKSIQKAINNSNPGDTIFVYPGTYKENLVVDRELRIISKSGNPENTIVLAAIQKEHVFKIVSDNVTIKGFKVKDASGNSGNYKYGIYLEETKNCTIDNNYISNNREGIFLIDSSNNTIINNKLPKNNDAGIILRSSDHNTIMSNNLSGNIAGIVIIYSSSDNRVDGNTVFENIIGIDIQGNNNTIGNNTISNNGKYGIGIESSADNAISSNIVNSNKRNGIKIEFSKNNSLKNNTINFNGMDGVFLLHSNNNTLNGNNASNNTNHGISLMDCDHNLLHNNFVNRNNANGIQLWNKGTEIDDDAIFEWGGSGDNILSNNTASNNTAYGIYIGISGDNNTLKNNSVYSNGKYGIFLAEASRNNELEGNRMDSNLLGEVLVSSEEIPIGSSELSTPEISSQETEEDPGKRLRGIPFIGCFITGAIVGTAAIIMKRKQE</sequence>
<dbReference type="SMART" id="SM00710">
    <property type="entry name" value="PbH1"/>
    <property type="match status" value="12"/>
</dbReference>
<organism evidence="7 8">
    <name type="scientific">Methanosarcina siciliae T4/M</name>
    <dbReference type="NCBI Taxonomy" id="1434120"/>
    <lineage>
        <taxon>Archaea</taxon>
        <taxon>Methanobacteriati</taxon>
        <taxon>Methanobacteriota</taxon>
        <taxon>Stenosarchaea group</taxon>
        <taxon>Methanomicrobia</taxon>
        <taxon>Methanosarcinales</taxon>
        <taxon>Methanosarcinaceae</taxon>
        <taxon>Methanosarcina</taxon>
    </lineage>
</organism>
<feature type="region of interest" description="Disordered" evidence="4">
    <location>
        <begin position="427"/>
        <end position="447"/>
    </location>
</feature>
<dbReference type="Pfam" id="PF13229">
    <property type="entry name" value="Beta_helix"/>
    <property type="match status" value="1"/>
</dbReference>
<evidence type="ECO:0000256" key="3">
    <source>
        <dbReference type="ARBA" id="ARBA00022786"/>
    </source>
</evidence>
<dbReference type="SMART" id="SM00722">
    <property type="entry name" value="CASH"/>
    <property type="match status" value="1"/>
</dbReference>
<name>A0A0E3L9M4_9EURY</name>
<dbReference type="InterPro" id="IPR007742">
    <property type="entry name" value="NosD_dom"/>
</dbReference>
<evidence type="ECO:0000259" key="6">
    <source>
        <dbReference type="SMART" id="SM00722"/>
    </source>
</evidence>
<proteinExistence type="predicted"/>
<dbReference type="InterPro" id="IPR051550">
    <property type="entry name" value="SCF-Subunits/Alg-Epimerases"/>
</dbReference>
<dbReference type="InterPro" id="IPR039448">
    <property type="entry name" value="Beta_helix"/>
</dbReference>
<dbReference type="KEGG" id="msw:MSSIT_3807"/>
<keyword evidence="8" id="KW-1185">Reference proteome</keyword>
<dbReference type="EMBL" id="CP009506">
    <property type="protein sequence ID" value="AKB30526.1"/>
    <property type="molecule type" value="Genomic_DNA"/>
</dbReference>
<evidence type="ECO:0000256" key="4">
    <source>
        <dbReference type="SAM" id="MobiDB-lite"/>
    </source>
</evidence>
<keyword evidence="3" id="KW-0833">Ubl conjugation pathway</keyword>
<keyword evidence="5" id="KW-1133">Transmembrane helix</keyword>